<evidence type="ECO:0000313" key="3">
    <source>
        <dbReference type="Proteomes" id="UP000001555"/>
    </source>
</evidence>
<protein>
    <submittedName>
        <fullName evidence="1 2">Uncharacterized protein</fullName>
    </submittedName>
</protein>
<organism>
    <name type="scientific">Ixodes scapularis</name>
    <name type="common">Black-legged tick</name>
    <name type="synonym">Deer tick</name>
    <dbReference type="NCBI Taxonomy" id="6945"/>
    <lineage>
        <taxon>Eukaryota</taxon>
        <taxon>Metazoa</taxon>
        <taxon>Ecdysozoa</taxon>
        <taxon>Arthropoda</taxon>
        <taxon>Chelicerata</taxon>
        <taxon>Arachnida</taxon>
        <taxon>Acari</taxon>
        <taxon>Parasitiformes</taxon>
        <taxon>Ixodida</taxon>
        <taxon>Ixodoidea</taxon>
        <taxon>Ixodidae</taxon>
        <taxon>Ixodinae</taxon>
        <taxon>Ixodes</taxon>
    </lineage>
</organism>
<dbReference type="VEuPathDB" id="VectorBase:ISCI016557"/>
<dbReference type="EMBL" id="DS649163">
    <property type="protein sequence ID" value="EEC02405.1"/>
    <property type="molecule type" value="Genomic_DNA"/>
</dbReference>
<reference evidence="1 3" key="1">
    <citation type="submission" date="2008-03" db="EMBL/GenBank/DDBJ databases">
        <title>Annotation of Ixodes scapularis.</title>
        <authorList>
            <consortium name="Ixodes scapularis Genome Project Consortium"/>
            <person name="Caler E."/>
            <person name="Hannick L.I."/>
            <person name="Bidwell S."/>
            <person name="Joardar V."/>
            <person name="Thiagarajan M."/>
            <person name="Amedeo P."/>
            <person name="Galinsky K.J."/>
            <person name="Schobel S."/>
            <person name="Inman J."/>
            <person name="Hostetler J."/>
            <person name="Miller J."/>
            <person name="Hammond M."/>
            <person name="Megy K."/>
            <person name="Lawson D."/>
            <person name="Kodira C."/>
            <person name="Sutton G."/>
            <person name="Meyer J."/>
            <person name="Hill C.A."/>
            <person name="Birren B."/>
            <person name="Nene V."/>
            <person name="Collins F."/>
            <person name="Alarcon-Chaidez F."/>
            <person name="Wikel S."/>
            <person name="Strausberg R."/>
        </authorList>
    </citation>
    <scope>NUCLEOTIDE SEQUENCE [LARGE SCALE GENOMIC DNA]</scope>
    <source>
        <strain evidence="3">Wikel</strain>
        <strain evidence="1">Wikel colony</strain>
    </source>
</reference>
<sequence>MFVPTALYSVQRGGMRCGRGTFDFVFSRTTTPFVCYADLRSLQVIRACAPLLQSSIARKKHDGRLLPLSFSHSLGVCSKGSEEVRKTTHLVCAEQAQVSRDCTQHDIYNWCGPDRVLSFSLNGGKRKGEDQYQF</sequence>
<proteinExistence type="predicted"/>
<evidence type="ECO:0000313" key="1">
    <source>
        <dbReference type="EMBL" id="EEC02405.1"/>
    </source>
</evidence>
<reference evidence="2" key="2">
    <citation type="submission" date="2020-05" db="UniProtKB">
        <authorList>
            <consortium name="EnsemblMetazoa"/>
        </authorList>
    </citation>
    <scope>IDENTIFICATION</scope>
    <source>
        <strain evidence="2">wikel</strain>
    </source>
</reference>
<evidence type="ECO:0000313" key="2">
    <source>
        <dbReference type="EnsemblMetazoa" id="ISCW016557-PA"/>
    </source>
</evidence>
<dbReference type="EMBL" id="ABJB010695402">
    <property type="status" value="NOT_ANNOTATED_CDS"/>
    <property type="molecule type" value="Genomic_DNA"/>
</dbReference>
<dbReference type="PaxDb" id="6945-B7P733"/>
<dbReference type="EnsemblMetazoa" id="ISCW016557-RA">
    <property type="protein sequence ID" value="ISCW016557-PA"/>
    <property type="gene ID" value="ISCW016557"/>
</dbReference>
<dbReference type="InParanoid" id="B7P733"/>
<dbReference type="VEuPathDB" id="VectorBase:ISCW016557"/>
<gene>
    <name evidence="1" type="ORF">IscW_ISCW016557</name>
</gene>
<dbReference type="HOGENOM" id="CLU_1898529_0_0_1"/>
<keyword evidence="3" id="KW-1185">Reference proteome</keyword>
<name>B7P733_IXOSC</name>
<dbReference type="Proteomes" id="UP000001555">
    <property type="component" value="Unassembled WGS sequence"/>
</dbReference>
<accession>B7P733</accession>
<dbReference type="AlphaFoldDB" id="B7P733"/>